<evidence type="ECO:0000256" key="1">
    <source>
        <dbReference type="ARBA" id="ARBA00001933"/>
    </source>
</evidence>
<evidence type="ECO:0000256" key="12">
    <source>
        <dbReference type="RuleBase" id="RU003693"/>
    </source>
</evidence>
<evidence type="ECO:0000256" key="10">
    <source>
        <dbReference type="ARBA" id="ARBA00033381"/>
    </source>
</evidence>
<dbReference type="PANTHER" id="PTHR13693">
    <property type="entry name" value="CLASS II AMINOTRANSFERASE/8-AMINO-7-OXONONANOATE SYNTHASE"/>
    <property type="match status" value="1"/>
</dbReference>
<proteinExistence type="inferred from homology"/>
<evidence type="ECO:0000259" key="13">
    <source>
        <dbReference type="Pfam" id="PF00155"/>
    </source>
</evidence>
<evidence type="ECO:0000256" key="7">
    <source>
        <dbReference type="ARBA" id="ARBA00022756"/>
    </source>
</evidence>
<evidence type="ECO:0000313" key="14">
    <source>
        <dbReference type="EMBL" id="GAA0853312.1"/>
    </source>
</evidence>
<dbReference type="RefSeq" id="WP_343856314.1">
    <property type="nucleotide sequence ID" value="NZ_BAAAFD010000001.1"/>
</dbReference>
<dbReference type="PROSITE" id="PS00599">
    <property type="entry name" value="AA_TRANSFER_CLASS_2"/>
    <property type="match status" value="1"/>
</dbReference>
<keyword evidence="6" id="KW-0808">Transferase</keyword>
<reference evidence="14 15" key="1">
    <citation type="journal article" date="2019" name="Int. J. Syst. Evol. Microbiol.">
        <title>The Global Catalogue of Microorganisms (GCM) 10K type strain sequencing project: providing services to taxonomists for standard genome sequencing and annotation.</title>
        <authorList>
            <consortium name="The Broad Institute Genomics Platform"/>
            <consortium name="The Broad Institute Genome Sequencing Center for Infectious Disease"/>
            <person name="Wu L."/>
            <person name="Ma J."/>
        </authorList>
    </citation>
    <scope>NUCLEOTIDE SEQUENCE [LARGE SCALE GENOMIC DNA]</scope>
    <source>
        <strain evidence="14 15">JCM 15896</strain>
    </source>
</reference>
<protein>
    <recommendedName>
        <fullName evidence="5">8-amino-7-oxononanoate synthase</fullName>
        <ecNumber evidence="5">2.3.1.47</ecNumber>
    </recommendedName>
    <alternativeName>
        <fullName evidence="9">7-keto-8-amino-pelargonic acid synthase</fullName>
    </alternativeName>
    <alternativeName>
        <fullName evidence="10">8-amino-7-ketopelargonate synthase</fullName>
    </alternativeName>
</protein>
<evidence type="ECO:0000256" key="4">
    <source>
        <dbReference type="ARBA" id="ARBA00011738"/>
    </source>
</evidence>
<keyword evidence="15" id="KW-1185">Reference proteome</keyword>
<evidence type="ECO:0000256" key="11">
    <source>
        <dbReference type="ARBA" id="ARBA00047715"/>
    </source>
</evidence>
<dbReference type="Proteomes" id="UP001500359">
    <property type="component" value="Unassembled WGS sequence"/>
</dbReference>
<dbReference type="PANTHER" id="PTHR13693:SF100">
    <property type="entry name" value="8-AMINO-7-OXONONANOATE SYNTHASE"/>
    <property type="match status" value="1"/>
</dbReference>
<evidence type="ECO:0000256" key="2">
    <source>
        <dbReference type="ARBA" id="ARBA00004746"/>
    </source>
</evidence>
<dbReference type="InterPro" id="IPR015422">
    <property type="entry name" value="PyrdxlP-dep_Trfase_small"/>
</dbReference>
<gene>
    <name evidence="14" type="primary">bioF</name>
    <name evidence="14" type="ORF">GCM10009114_05760</name>
</gene>
<evidence type="ECO:0000256" key="8">
    <source>
        <dbReference type="ARBA" id="ARBA00022898"/>
    </source>
</evidence>
<organism evidence="14 15">
    <name type="scientific">Aliiglaciecola litoralis</name>
    <dbReference type="NCBI Taxonomy" id="582857"/>
    <lineage>
        <taxon>Bacteria</taxon>
        <taxon>Pseudomonadati</taxon>
        <taxon>Pseudomonadota</taxon>
        <taxon>Gammaproteobacteria</taxon>
        <taxon>Alteromonadales</taxon>
        <taxon>Alteromonadaceae</taxon>
        <taxon>Aliiglaciecola</taxon>
    </lineage>
</organism>
<comment type="catalytic activity">
    <reaction evidence="11">
        <text>6-carboxyhexanoyl-[ACP] + L-alanine + H(+) = (8S)-8-amino-7-oxononanoate + holo-[ACP] + CO2</text>
        <dbReference type="Rhea" id="RHEA:42288"/>
        <dbReference type="Rhea" id="RHEA-COMP:9685"/>
        <dbReference type="Rhea" id="RHEA-COMP:9955"/>
        <dbReference type="ChEBI" id="CHEBI:15378"/>
        <dbReference type="ChEBI" id="CHEBI:16526"/>
        <dbReference type="ChEBI" id="CHEBI:57972"/>
        <dbReference type="ChEBI" id="CHEBI:64479"/>
        <dbReference type="ChEBI" id="CHEBI:78846"/>
        <dbReference type="ChEBI" id="CHEBI:149468"/>
        <dbReference type="EC" id="2.3.1.47"/>
    </reaction>
</comment>
<dbReference type="EMBL" id="BAAAFD010000001">
    <property type="protein sequence ID" value="GAA0853312.1"/>
    <property type="molecule type" value="Genomic_DNA"/>
</dbReference>
<dbReference type="InterPro" id="IPR001917">
    <property type="entry name" value="Aminotrans_II_pyridoxalP_BS"/>
</dbReference>
<keyword evidence="7" id="KW-0093">Biotin biosynthesis</keyword>
<dbReference type="InterPro" id="IPR015424">
    <property type="entry name" value="PyrdxlP-dep_Trfase"/>
</dbReference>
<comment type="pathway">
    <text evidence="2">Cofactor biosynthesis; biotin biosynthesis.</text>
</comment>
<comment type="similarity">
    <text evidence="3">Belongs to the class-II pyridoxal-phosphate-dependent aminotransferase family. BioF subfamily.</text>
</comment>
<comment type="cofactor">
    <cofactor evidence="1 12">
        <name>pyridoxal 5'-phosphate</name>
        <dbReference type="ChEBI" id="CHEBI:597326"/>
    </cofactor>
</comment>
<dbReference type="InterPro" id="IPR004839">
    <property type="entry name" value="Aminotransferase_I/II_large"/>
</dbReference>
<sequence length="389" mass="42698">MAFEFIPRSLEQRRQQHLLRNPVMVDSSVGAIITVQNRHYLNFSSNDYLGQRQSQQVMQAWVEGIAEYGVGSGSSPLVTGHTKSHQQLEDYLADQLNRDRALLFSSGFAANQAITQALLHKDADVISDKLMHASFIDGAMHSDARFRRFRHNDLDHLDGLLGAKQHDTLVATEGVFSMDGDDGELAKISQRCVEHDAWLMVDDAHGIGVRGKTGLGSIQDSGLSQHQVPIVMGTFGKAIGTAGAFIAGSDDLISYLINFAKHYIYSTAMPPALAHATLVSFQQIADAQQQQKLMSHIARFQRLCNQAKIPVMASNSAIQPVIIGDPQRCTQVSEKLKQLGIWVSPIRYPTVSKHTDRLRITLSASHHDADIDALVDGLALALTPTSQSQ</sequence>
<dbReference type="Gene3D" id="3.40.640.10">
    <property type="entry name" value="Type I PLP-dependent aspartate aminotransferase-like (Major domain)"/>
    <property type="match status" value="1"/>
</dbReference>
<evidence type="ECO:0000313" key="15">
    <source>
        <dbReference type="Proteomes" id="UP001500359"/>
    </source>
</evidence>
<evidence type="ECO:0000256" key="9">
    <source>
        <dbReference type="ARBA" id="ARBA00032610"/>
    </source>
</evidence>
<keyword evidence="8 12" id="KW-0663">Pyridoxal phosphate</keyword>
<name>A0ABN1LEE5_9ALTE</name>
<comment type="subunit">
    <text evidence="4">Homodimer.</text>
</comment>
<dbReference type="Pfam" id="PF00155">
    <property type="entry name" value="Aminotran_1_2"/>
    <property type="match status" value="1"/>
</dbReference>
<evidence type="ECO:0000256" key="6">
    <source>
        <dbReference type="ARBA" id="ARBA00022679"/>
    </source>
</evidence>
<feature type="domain" description="Aminotransferase class I/classII large" evidence="13">
    <location>
        <begin position="39"/>
        <end position="377"/>
    </location>
</feature>
<dbReference type="SUPFAM" id="SSF53383">
    <property type="entry name" value="PLP-dependent transferases"/>
    <property type="match status" value="1"/>
</dbReference>
<dbReference type="EC" id="2.3.1.47" evidence="5"/>
<evidence type="ECO:0000256" key="5">
    <source>
        <dbReference type="ARBA" id="ARBA00013187"/>
    </source>
</evidence>
<dbReference type="Gene3D" id="3.90.1150.10">
    <property type="entry name" value="Aspartate Aminotransferase, domain 1"/>
    <property type="match status" value="1"/>
</dbReference>
<dbReference type="InterPro" id="IPR050087">
    <property type="entry name" value="AON_synthase_class-II"/>
</dbReference>
<dbReference type="InterPro" id="IPR015421">
    <property type="entry name" value="PyrdxlP-dep_Trfase_major"/>
</dbReference>
<accession>A0ABN1LEE5</accession>
<evidence type="ECO:0000256" key="3">
    <source>
        <dbReference type="ARBA" id="ARBA00010008"/>
    </source>
</evidence>
<comment type="caution">
    <text evidence="14">The sequence shown here is derived from an EMBL/GenBank/DDBJ whole genome shotgun (WGS) entry which is preliminary data.</text>
</comment>